<accession>A0ABP9CBH1</accession>
<comment type="similarity">
    <text evidence="1">Belongs to the HipA Ser/Thr kinase family.</text>
</comment>
<evidence type="ECO:0000259" key="5">
    <source>
        <dbReference type="Pfam" id="PF13657"/>
    </source>
</evidence>
<proteinExistence type="inferred from homology"/>
<keyword evidence="2" id="KW-0808">Transferase</keyword>
<evidence type="ECO:0000313" key="6">
    <source>
        <dbReference type="EMBL" id="GAA4805694.1"/>
    </source>
</evidence>
<feature type="domain" description="HipA N-terminal subdomain 1" evidence="5">
    <location>
        <begin position="13"/>
        <end position="114"/>
    </location>
</feature>
<comment type="caution">
    <text evidence="6">The sequence shown here is derived from an EMBL/GenBank/DDBJ whole genome shotgun (WGS) entry which is preliminary data.</text>
</comment>
<protein>
    <submittedName>
        <fullName evidence="6">Type II toxin-antitoxin system HipA family toxin</fullName>
    </submittedName>
</protein>
<reference evidence="7" key="1">
    <citation type="journal article" date="2019" name="Int. J. Syst. Evol. Microbiol.">
        <title>The Global Catalogue of Microorganisms (GCM) 10K type strain sequencing project: providing services to taxonomists for standard genome sequencing and annotation.</title>
        <authorList>
            <consortium name="The Broad Institute Genomics Platform"/>
            <consortium name="The Broad Institute Genome Sequencing Center for Infectious Disease"/>
            <person name="Wu L."/>
            <person name="Ma J."/>
        </authorList>
    </citation>
    <scope>NUCLEOTIDE SEQUENCE [LARGE SCALE GENOMIC DNA]</scope>
    <source>
        <strain evidence="7">JCM 18204</strain>
    </source>
</reference>
<evidence type="ECO:0000256" key="2">
    <source>
        <dbReference type="ARBA" id="ARBA00022679"/>
    </source>
</evidence>
<keyword evidence="7" id="KW-1185">Reference proteome</keyword>
<evidence type="ECO:0000256" key="3">
    <source>
        <dbReference type="ARBA" id="ARBA00022777"/>
    </source>
</evidence>
<dbReference type="EMBL" id="BAABJE010000023">
    <property type="protein sequence ID" value="GAA4805694.1"/>
    <property type="molecule type" value="Genomic_DNA"/>
</dbReference>
<evidence type="ECO:0000256" key="1">
    <source>
        <dbReference type="ARBA" id="ARBA00010164"/>
    </source>
</evidence>
<dbReference type="InterPro" id="IPR017508">
    <property type="entry name" value="HipA_N1"/>
</dbReference>
<dbReference type="Proteomes" id="UP001499959">
    <property type="component" value="Unassembled WGS sequence"/>
</dbReference>
<evidence type="ECO:0000259" key="4">
    <source>
        <dbReference type="Pfam" id="PF07804"/>
    </source>
</evidence>
<evidence type="ECO:0000313" key="7">
    <source>
        <dbReference type="Proteomes" id="UP001499959"/>
    </source>
</evidence>
<feature type="domain" description="HipA-like C-terminal" evidence="4">
    <location>
        <begin position="157"/>
        <end position="374"/>
    </location>
</feature>
<gene>
    <name evidence="6" type="ORF">GCM10023307_35480</name>
</gene>
<dbReference type="RefSeq" id="WP_345304699.1">
    <property type="nucleotide sequence ID" value="NZ_BAABJE010000023.1"/>
</dbReference>
<keyword evidence="3" id="KW-0418">Kinase</keyword>
<dbReference type="Pfam" id="PF07804">
    <property type="entry name" value="HipA_C"/>
    <property type="match status" value="1"/>
</dbReference>
<dbReference type="Pfam" id="PF13657">
    <property type="entry name" value="Couple_hipA"/>
    <property type="match status" value="1"/>
</dbReference>
<dbReference type="PANTHER" id="PTHR37419:SF8">
    <property type="entry name" value="TOXIN YJJJ"/>
    <property type="match status" value="1"/>
</dbReference>
<dbReference type="InterPro" id="IPR052028">
    <property type="entry name" value="HipA_Ser/Thr_kinase"/>
</dbReference>
<dbReference type="PANTHER" id="PTHR37419">
    <property type="entry name" value="SERINE/THREONINE-PROTEIN KINASE TOXIN HIPA"/>
    <property type="match status" value="1"/>
</dbReference>
<dbReference type="InterPro" id="IPR012893">
    <property type="entry name" value="HipA-like_C"/>
</dbReference>
<sequence length="409" mass="45257">MKRLDVIYDGWGEHWPLGTLADTGRTLLFEYSAEAHRQGLELSPYRLPLQTPAFQGFPAHQWRLPGLIADALPDGWGLLLMDRLFRRRGLRPESLSPLDRLAFIGDRGMGALSFQPADAIDLGDEDLSLLQLAQEAQAVIHDHATLALPTLARLGGSPHGARPKVLVHIDPRSQAVGTQAFAGAEPWLVKFQAGDEHPEVCAIEWLYSQIARAYGIDMPQTHLFALSGTLSAFGIRRFDRENGLRVPTLTMAGALDANFREPALGYDVLLRLTRMLTRSQAEVDKAYRRVVFNVAFHNRDDHAKNISFRLDAERHWRLAPAYDLTFSVGPGGEHHMDVCGEGSDVTRAHLLRLAKDGDVKPAFASACIDEVCELAEGFDAMAAPLPIRAATRRTLLQAIRRTTALLRTA</sequence>
<organism evidence="6 7">
    <name type="scientific">Lysobacter hankyongensis</name>
    <dbReference type="NCBI Taxonomy" id="1176535"/>
    <lineage>
        <taxon>Bacteria</taxon>
        <taxon>Pseudomonadati</taxon>
        <taxon>Pseudomonadota</taxon>
        <taxon>Gammaproteobacteria</taxon>
        <taxon>Lysobacterales</taxon>
        <taxon>Lysobacteraceae</taxon>
        <taxon>Lysobacter</taxon>
    </lineage>
</organism>
<name>A0ABP9CBH1_9GAMM</name>